<feature type="chain" id="PRO_5037698699" evidence="2">
    <location>
        <begin position="27"/>
        <end position="62"/>
    </location>
</feature>
<dbReference type="Proteomes" id="UP000639274">
    <property type="component" value="Chromosome"/>
</dbReference>
<organism evidence="3 4">
    <name type="scientific">Agrilutibacter solisilvae</name>
    <dbReference type="NCBI Taxonomy" id="2763317"/>
    <lineage>
        <taxon>Bacteria</taxon>
        <taxon>Pseudomonadati</taxon>
        <taxon>Pseudomonadota</taxon>
        <taxon>Gammaproteobacteria</taxon>
        <taxon>Lysobacterales</taxon>
        <taxon>Lysobacteraceae</taxon>
        <taxon>Agrilutibacter</taxon>
    </lineage>
</organism>
<evidence type="ECO:0000256" key="2">
    <source>
        <dbReference type="SAM" id="SignalP"/>
    </source>
</evidence>
<dbReference type="EMBL" id="CP071518">
    <property type="protein sequence ID" value="QSX78213.1"/>
    <property type="molecule type" value="Genomic_DNA"/>
</dbReference>
<evidence type="ECO:0000313" key="4">
    <source>
        <dbReference type="Proteomes" id="UP000639274"/>
    </source>
</evidence>
<sequence>MIRRAMQAMRPGLVACVLVLGAPALAAEPPTPFQGTPGHLHQGSPLDAATMGPILQTLGVER</sequence>
<gene>
    <name evidence="3" type="ORF">I8J32_016260</name>
</gene>
<dbReference type="KEGG" id="lsf:I8J32_016260"/>
<keyword evidence="2" id="KW-0732">Signal</keyword>
<keyword evidence="4" id="KW-1185">Reference proteome</keyword>
<name>A0A974Y0B0_9GAMM</name>
<feature type="region of interest" description="Disordered" evidence="1">
    <location>
        <begin position="28"/>
        <end position="62"/>
    </location>
</feature>
<dbReference type="RefSeq" id="WP_200613599.1">
    <property type="nucleotide sequence ID" value="NZ_CP071518.1"/>
</dbReference>
<reference evidence="3 4" key="1">
    <citation type="submission" date="2021-03" db="EMBL/GenBank/DDBJ databases">
        <title>Lysobacter sp. nov. isolated from soil of gangwondo yeongwol, south Korea.</title>
        <authorList>
            <person name="Kim K.R."/>
            <person name="Kim K.H."/>
            <person name="Jeon C.O."/>
        </authorList>
    </citation>
    <scope>NUCLEOTIDE SEQUENCE [LARGE SCALE GENOMIC DNA]</scope>
    <source>
        <strain evidence="3 4">R19</strain>
    </source>
</reference>
<accession>A0A974Y0B0</accession>
<evidence type="ECO:0000313" key="3">
    <source>
        <dbReference type="EMBL" id="QSX78213.1"/>
    </source>
</evidence>
<protein>
    <submittedName>
        <fullName evidence="3">Uncharacterized protein</fullName>
    </submittedName>
</protein>
<feature type="signal peptide" evidence="2">
    <location>
        <begin position="1"/>
        <end position="26"/>
    </location>
</feature>
<evidence type="ECO:0000256" key="1">
    <source>
        <dbReference type="SAM" id="MobiDB-lite"/>
    </source>
</evidence>
<proteinExistence type="predicted"/>
<dbReference type="AlphaFoldDB" id="A0A974Y0B0"/>